<accession>A0A7J5ZMK0</accession>
<evidence type="ECO:0000256" key="4">
    <source>
        <dbReference type="ARBA" id="ARBA00022723"/>
    </source>
</evidence>
<name>A0A7J5ZMK0_AMEME</name>
<dbReference type="PANTHER" id="PTHR22769:SF56">
    <property type="entry name" value="8-OXO-DGDP PHOSPHATASE NUDT18"/>
    <property type="match status" value="1"/>
</dbReference>
<comment type="cofactor">
    <cofactor evidence="1">
        <name>Mn(2+)</name>
        <dbReference type="ChEBI" id="CHEBI:29035"/>
    </cofactor>
</comment>
<keyword evidence="6" id="KW-0460">Magnesium</keyword>
<dbReference type="EMBL" id="JAAGNN010000029">
    <property type="protein sequence ID" value="KAF4070458.1"/>
    <property type="molecule type" value="Genomic_DNA"/>
</dbReference>
<evidence type="ECO:0000313" key="10">
    <source>
        <dbReference type="EMBL" id="KAF4070458.1"/>
    </source>
</evidence>
<keyword evidence="11" id="KW-1185">Reference proteome</keyword>
<keyword evidence="4" id="KW-0479">Metal-binding</keyword>
<dbReference type="InterPro" id="IPR020476">
    <property type="entry name" value="Nudix_hydrolase"/>
</dbReference>
<evidence type="ECO:0000256" key="3">
    <source>
        <dbReference type="ARBA" id="ARBA00005582"/>
    </source>
</evidence>
<proteinExistence type="inferred from homology"/>
<comment type="similarity">
    <text evidence="3 8">Belongs to the Nudix hydrolase family.</text>
</comment>
<dbReference type="GO" id="GO:0044716">
    <property type="term" value="F:8-oxo-GDP phosphatase activity"/>
    <property type="evidence" value="ECO:0007669"/>
    <property type="project" value="TreeGrafter"/>
</dbReference>
<dbReference type="PANTHER" id="PTHR22769">
    <property type="entry name" value="MUTT/NUDIX HYDROLASE"/>
    <property type="match status" value="1"/>
</dbReference>
<protein>
    <recommendedName>
        <fullName evidence="9">Nudix hydrolase domain-containing protein</fullName>
    </recommendedName>
</protein>
<dbReference type="PROSITE" id="PS51462">
    <property type="entry name" value="NUDIX"/>
    <property type="match status" value="1"/>
</dbReference>
<evidence type="ECO:0000256" key="5">
    <source>
        <dbReference type="ARBA" id="ARBA00022801"/>
    </source>
</evidence>
<dbReference type="Gene3D" id="3.90.79.10">
    <property type="entry name" value="Nucleoside Triphosphate Pyrophosphohydrolase"/>
    <property type="match status" value="1"/>
</dbReference>
<evidence type="ECO:0000256" key="7">
    <source>
        <dbReference type="ARBA" id="ARBA00023211"/>
    </source>
</evidence>
<comment type="cofactor">
    <cofactor evidence="2">
        <name>Mg(2+)</name>
        <dbReference type="ChEBI" id="CHEBI:18420"/>
    </cofactor>
</comment>
<comment type="caution">
    <text evidence="10">The sequence shown here is derived from an EMBL/GenBank/DDBJ whole genome shotgun (WGS) entry which is preliminary data.</text>
</comment>
<dbReference type="GO" id="GO:0044715">
    <property type="term" value="F:8-oxo-dGDP phosphatase activity"/>
    <property type="evidence" value="ECO:0007669"/>
    <property type="project" value="TreeGrafter"/>
</dbReference>
<gene>
    <name evidence="10" type="ORF">AMELA_G00285560</name>
</gene>
<dbReference type="Pfam" id="PF00293">
    <property type="entry name" value="NUDIX"/>
    <property type="match status" value="1"/>
</dbReference>
<evidence type="ECO:0000256" key="8">
    <source>
        <dbReference type="RuleBase" id="RU003476"/>
    </source>
</evidence>
<evidence type="ECO:0000256" key="2">
    <source>
        <dbReference type="ARBA" id="ARBA00001946"/>
    </source>
</evidence>
<dbReference type="GO" id="GO:0046872">
    <property type="term" value="F:metal ion binding"/>
    <property type="evidence" value="ECO:0007669"/>
    <property type="project" value="UniProtKB-KW"/>
</dbReference>
<dbReference type="SUPFAM" id="SSF55811">
    <property type="entry name" value="Nudix"/>
    <property type="match status" value="1"/>
</dbReference>
<dbReference type="PROSITE" id="PS00893">
    <property type="entry name" value="NUDIX_BOX"/>
    <property type="match status" value="1"/>
</dbReference>
<dbReference type="InterPro" id="IPR000086">
    <property type="entry name" value="NUDIX_hydrolase_dom"/>
</dbReference>
<evidence type="ECO:0000313" key="11">
    <source>
        <dbReference type="Proteomes" id="UP000593565"/>
    </source>
</evidence>
<dbReference type="InterPro" id="IPR042970">
    <property type="entry name" value="NUDT18_NUDIX"/>
</dbReference>
<dbReference type="Proteomes" id="UP000593565">
    <property type="component" value="Unassembled WGS sequence"/>
</dbReference>
<sequence>MRTRKDSLLPIIPASCTVLRLAARRRGRVLIGQHMSPQKPRKSWCSCCRVKAARLYFSSEPPARRMDSVDEDVEEKVEKMLNGEGLEVLDIDAVPDDVQAVTLKKNVCYIVSAVIFNAEGKVLMVQEAKRECYGLWYLPAGRMEAGESIHEALRREVKEETGFECEPITMLLVQEKGRQWIRFAFLAEVTGGRLKTPSEADSESLQARWWDREASLPLRSWDIVCLIDAGLRYRQKPWFPVSHPVNLPCSVVCQRQLLIFGCEERIWLLLAKHTTDPETRTRFPVTVSQKGHSVKWPGQRLVRECMRSRDHELHVNTHGILGVQHDGRVLGRSDGICFNTLATLERSGEGAELSSPPLLDSEGYTWHEVTDQSLKGKILRRIRDRSFLPMHSL</sequence>
<dbReference type="InterPro" id="IPR020084">
    <property type="entry name" value="NUDIX_hydrolase_CS"/>
</dbReference>
<dbReference type="InterPro" id="IPR015797">
    <property type="entry name" value="NUDIX_hydrolase-like_dom_sf"/>
</dbReference>
<dbReference type="AlphaFoldDB" id="A0A7J5ZMK0"/>
<feature type="domain" description="Nudix hydrolase" evidence="9">
    <location>
        <begin position="106"/>
        <end position="231"/>
    </location>
</feature>
<dbReference type="CDD" id="cd04671">
    <property type="entry name" value="NUDIX_8DGDPP_Nudt18"/>
    <property type="match status" value="1"/>
</dbReference>
<keyword evidence="5 8" id="KW-0378">Hydrolase</keyword>
<organism evidence="10 11">
    <name type="scientific">Ameiurus melas</name>
    <name type="common">Black bullhead</name>
    <name type="synonym">Silurus melas</name>
    <dbReference type="NCBI Taxonomy" id="219545"/>
    <lineage>
        <taxon>Eukaryota</taxon>
        <taxon>Metazoa</taxon>
        <taxon>Chordata</taxon>
        <taxon>Craniata</taxon>
        <taxon>Vertebrata</taxon>
        <taxon>Euteleostomi</taxon>
        <taxon>Actinopterygii</taxon>
        <taxon>Neopterygii</taxon>
        <taxon>Teleostei</taxon>
        <taxon>Ostariophysi</taxon>
        <taxon>Siluriformes</taxon>
        <taxon>Ictaluridae</taxon>
        <taxon>Ameiurus</taxon>
    </lineage>
</organism>
<evidence type="ECO:0000259" key="9">
    <source>
        <dbReference type="PROSITE" id="PS51462"/>
    </source>
</evidence>
<evidence type="ECO:0000256" key="1">
    <source>
        <dbReference type="ARBA" id="ARBA00001936"/>
    </source>
</evidence>
<reference evidence="10 11" key="1">
    <citation type="submission" date="2020-02" db="EMBL/GenBank/DDBJ databases">
        <title>A chromosome-scale genome assembly of the black bullhead catfish (Ameiurus melas).</title>
        <authorList>
            <person name="Wen M."/>
            <person name="Zham M."/>
            <person name="Cabau C."/>
            <person name="Klopp C."/>
            <person name="Donnadieu C."/>
            <person name="Roques C."/>
            <person name="Bouchez O."/>
            <person name="Lampietro C."/>
            <person name="Jouanno E."/>
            <person name="Herpin A."/>
            <person name="Louis A."/>
            <person name="Berthelot C."/>
            <person name="Parey E."/>
            <person name="Roest-Crollius H."/>
            <person name="Braasch I."/>
            <person name="Postlethwait J."/>
            <person name="Robinson-Rechavi M."/>
            <person name="Echchiki A."/>
            <person name="Begum T."/>
            <person name="Montfort J."/>
            <person name="Schartl M."/>
            <person name="Bobe J."/>
            <person name="Guiguen Y."/>
        </authorList>
    </citation>
    <scope>NUCLEOTIDE SEQUENCE [LARGE SCALE GENOMIC DNA]</scope>
    <source>
        <strain evidence="10">M_S1</strain>
        <tissue evidence="10">Blood</tissue>
    </source>
</reference>
<keyword evidence="7" id="KW-0464">Manganese</keyword>
<dbReference type="PRINTS" id="PR00502">
    <property type="entry name" value="NUDIXFAMILY"/>
</dbReference>
<evidence type="ECO:0000256" key="6">
    <source>
        <dbReference type="ARBA" id="ARBA00022842"/>
    </source>
</evidence>